<organism evidence="1 2">
    <name type="scientific">Kribbella albertanoniae</name>
    <dbReference type="NCBI Taxonomy" id="1266829"/>
    <lineage>
        <taxon>Bacteria</taxon>
        <taxon>Bacillati</taxon>
        <taxon>Actinomycetota</taxon>
        <taxon>Actinomycetes</taxon>
        <taxon>Propionibacteriales</taxon>
        <taxon>Kribbellaceae</taxon>
        <taxon>Kribbella</taxon>
    </lineage>
</organism>
<protein>
    <recommendedName>
        <fullName evidence="3">Recombinase family protein</fullName>
    </recommendedName>
</protein>
<dbReference type="AlphaFoldDB" id="A0A4R4PW79"/>
<accession>A0A4R4PW79</accession>
<evidence type="ECO:0008006" key="3">
    <source>
        <dbReference type="Google" id="ProtNLM"/>
    </source>
</evidence>
<evidence type="ECO:0000313" key="2">
    <source>
        <dbReference type="Proteomes" id="UP000295075"/>
    </source>
</evidence>
<dbReference type="EMBL" id="SMKA01000107">
    <property type="protein sequence ID" value="TDC26543.1"/>
    <property type="molecule type" value="Genomic_DNA"/>
</dbReference>
<comment type="caution">
    <text evidence="1">The sequence shown here is derived from an EMBL/GenBank/DDBJ whole genome shotgun (WGS) entry which is preliminary data.</text>
</comment>
<dbReference type="RefSeq" id="WP_132409446.1">
    <property type="nucleotide sequence ID" value="NZ_SMKA01000107.1"/>
</dbReference>
<dbReference type="Proteomes" id="UP000295075">
    <property type="component" value="Unassembled WGS sequence"/>
</dbReference>
<evidence type="ECO:0000313" key="1">
    <source>
        <dbReference type="EMBL" id="TDC26543.1"/>
    </source>
</evidence>
<gene>
    <name evidence="1" type="ORF">E1261_22225</name>
</gene>
<reference evidence="1 2" key="1">
    <citation type="submission" date="2019-03" db="EMBL/GenBank/DDBJ databases">
        <title>Draft genome sequences of novel Actinobacteria.</title>
        <authorList>
            <person name="Sahin N."/>
            <person name="Ay H."/>
            <person name="Saygin H."/>
        </authorList>
    </citation>
    <scope>NUCLEOTIDE SEQUENCE [LARGE SCALE GENOMIC DNA]</scope>
    <source>
        <strain evidence="1 2">JCM 30547</strain>
    </source>
</reference>
<name>A0A4R4PW79_9ACTN</name>
<sequence>MSAVMGEVVQLRPLVLGYATLAPFAGHGKYTAVQALLSSYAQRAGLQLGTVYFESTGSLPLFEHDNQAPAFDSLVAGLKHSSVTGVLVPSLDAFGEEKDKRIAQLEDDLCVVVHAVDAEDVHDPRD</sequence>
<keyword evidence="2" id="KW-1185">Reference proteome</keyword>
<proteinExistence type="predicted"/>